<protein>
    <submittedName>
        <fullName evidence="2">Uncharacterized protein</fullName>
    </submittedName>
</protein>
<comment type="caution">
    <text evidence="2">The sequence shown here is derived from an EMBL/GenBank/DDBJ whole genome shotgun (WGS) entry which is preliminary data.</text>
</comment>
<feature type="non-terminal residue" evidence="2">
    <location>
        <position position="1"/>
    </location>
</feature>
<reference evidence="2" key="1">
    <citation type="submission" date="2023-03" db="EMBL/GenBank/DDBJ databases">
        <authorList>
            <person name="Steffen K."/>
            <person name="Cardenas P."/>
        </authorList>
    </citation>
    <scope>NUCLEOTIDE SEQUENCE</scope>
</reference>
<gene>
    <name evidence="2" type="ORF">GBAR_LOCUS16975</name>
</gene>
<accession>A0AA35SH57</accession>
<proteinExistence type="predicted"/>
<keyword evidence="1" id="KW-0472">Membrane</keyword>
<evidence type="ECO:0000313" key="2">
    <source>
        <dbReference type="EMBL" id="CAI8029908.1"/>
    </source>
</evidence>
<keyword evidence="1" id="KW-1133">Transmembrane helix</keyword>
<keyword evidence="3" id="KW-1185">Reference proteome</keyword>
<evidence type="ECO:0000313" key="3">
    <source>
        <dbReference type="Proteomes" id="UP001174909"/>
    </source>
</evidence>
<keyword evidence="1" id="KW-0812">Transmembrane</keyword>
<dbReference type="AlphaFoldDB" id="A0AA35SH57"/>
<organism evidence="2 3">
    <name type="scientific">Geodia barretti</name>
    <name type="common">Barrett's horny sponge</name>
    <dbReference type="NCBI Taxonomy" id="519541"/>
    <lineage>
        <taxon>Eukaryota</taxon>
        <taxon>Metazoa</taxon>
        <taxon>Porifera</taxon>
        <taxon>Demospongiae</taxon>
        <taxon>Heteroscleromorpha</taxon>
        <taxon>Tetractinellida</taxon>
        <taxon>Astrophorina</taxon>
        <taxon>Geodiidae</taxon>
        <taxon>Geodia</taxon>
    </lineage>
</organism>
<sequence>NHEDTRVCRLTYTKLFVFQCIYFSTKFHGLIYELWVSILEKKIMMMNKTPYHIPIYL</sequence>
<feature type="transmembrane region" description="Helical" evidence="1">
    <location>
        <begin position="16"/>
        <end position="38"/>
    </location>
</feature>
<evidence type="ECO:0000256" key="1">
    <source>
        <dbReference type="SAM" id="Phobius"/>
    </source>
</evidence>
<name>A0AA35SH57_GEOBA</name>
<dbReference type="Proteomes" id="UP001174909">
    <property type="component" value="Unassembled WGS sequence"/>
</dbReference>
<dbReference type="EMBL" id="CASHTH010002444">
    <property type="protein sequence ID" value="CAI8029908.1"/>
    <property type="molecule type" value="Genomic_DNA"/>
</dbReference>